<dbReference type="GO" id="GO:0005829">
    <property type="term" value="C:cytosol"/>
    <property type="evidence" value="ECO:0007669"/>
    <property type="project" value="TreeGrafter"/>
</dbReference>
<dbReference type="GO" id="GO:0070967">
    <property type="term" value="F:coenzyme F420 binding"/>
    <property type="evidence" value="ECO:0007669"/>
    <property type="project" value="TreeGrafter"/>
</dbReference>
<keyword evidence="1" id="KW-0560">Oxidoreductase</keyword>
<dbReference type="PANTHER" id="PTHR35176">
    <property type="entry name" value="HEME OXYGENASE HI_0854-RELATED"/>
    <property type="match status" value="1"/>
</dbReference>
<dbReference type="PANTHER" id="PTHR35176:SF11">
    <property type="entry name" value="PYRIDOXAMINE 5'-PHOSPHATE OXIDASE FAMILY PROTEIN"/>
    <property type="match status" value="1"/>
</dbReference>
<dbReference type="GO" id="GO:0016627">
    <property type="term" value="F:oxidoreductase activity, acting on the CH-CH group of donors"/>
    <property type="evidence" value="ECO:0007669"/>
    <property type="project" value="TreeGrafter"/>
</dbReference>
<name>A0A6J4QEQ2_9ACTN</name>
<reference evidence="3" key="1">
    <citation type="submission" date="2020-02" db="EMBL/GenBank/DDBJ databases">
        <authorList>
            <person name="Meier V. D."/>
        </authorList>
    </citation>
    <scope>NUCLEOTIDE SEQUENCE</scope>
    <source>
        <strain evidence="3">AVDCRST_MAG28</strain>
    </source>
</reference>
<dbReference type="AlphaFoldDB" id="A0A6J4QEQ2"/>
<dbReference type="InterPro" id="IPR052019">
    <property type="entry name" value="F420H2_bilvrd_red/Heme_oxyg"/>
</dbReference>
<dbReference type="EMBL" id="CADCVE010000007">
    <property type="protein sequence ID" value="CAA9438691.1"/>
    <property type="molecule type" value="Genomic_DNA"/>
</dbReference>
<sequence length="131" mass="14894">MAKLWYDNPFPTLEGYKNINLTTFRKSGEPMVTPVWYVVMNGRMYVRTGADSGKVKRIRNNPRVLLAPATVRGKRLGAESEAWARILDTGEEEVAEKAMELLGRRYKTTPLVDLLTRNEERAVLEITPAAR</sequence>
<dbReference type="InterPro" id="IPR012349">
    <property type="entry name" value="Split_barrel_FMN-bd"/>
</dbReference>
<dbReference type="InterPro" id="IPR019965">
    <property type="entry name" value="PPOX_F420-dep_Rv2061_put"/>
</dbReference>
<accession>A0A6J4QEQ2</accession>
<dbReference type="SUPFAM" id="SSF50475">
    <property type="entry name" value="FMN-binding split barrel"/>
    <property type="match status" value="1"/>
</dbReference>
<proteinExistence type="predicted"/>
<gene>
    <name evidence="3" type="ORF">AVDCRST_MAG28-290</name>
</gene>
<dbReference type="Gene3D" id="2.30.110.10">
    <property type="entry name" value="Electron Transport, Fmn-binding Protein, Chain A"/>
    <property type="match status" value="1"/>
</dbReference>
<protein>
    <recommendedName>
        <fullName evidence="2">Pyridoxamine 5'-phosphate oxidase N-terminal domain-containing protein</fullName>
    </recommendedName>
</protein>
<organism evidence="3">
    <name type="scientific">uncultured Rubrobacteraceae bacterium</name>
    <dbReference type="NCBI Taxonomy" id="349277"/>
    <lineage>
        <taxon>Bacteria</taxon>
        <taxon>Bacillati</taxon>
        <taxon>Actinomycetota</taxon>
        <taxon>Rubrobacteria</taxon>
        <taxon>Rubrobacterales</taxon>
        <taxon>Rubrobacteraceae</taxon>
        <taxon>environmental samples</taxon>
    </lineage>
</organism>
<evidence type="ECO:0000313" key="3">
    <source>
        <dbReference type="EMBL" id="CAA9438691.1"/>
    </source>
</evidence>
<dbReference type="InterPro" id="IPR011576">
    <property type="entry name" value="Pyridox_Oxase_N"/>
</dbReference>
<evidence type="ECO:0000256" key="1">
    <source>
        <dbReference type="ARBA" id="ARBA00023002"/>
    </source>
</evidence>
<dbReference type="NCBIfam" id="TIGR03666">
    <property type="entry name" value="Rv2061_F420"/>
    <property type="match status" value="1"/>
</dbReference>
<feature type="domain" description="Pyridoxamine 5'-phosphate oxidase N-terminal" evidence="2">
    <location>
        <begin position="20"/>
        <end position="129"/>
    </location>
</feature>
<evidence type="ECO:0000259" key="2">
    <source>
        <dbReference type="Pfam" id="PF01243"/>
    </source>
</evidence>
<dbReference type="Pfam" id="PF01243">
    <property type="entry name" value="PNPOx_N"/>
    <property type="match status" value="1"/>
</dbReference>